<keyword evidence="2" id="KW-1185">Reference proteome</keyword>
<proteinExistence type="predicted"/>
<accession>A0A6A5UEP1</accession>
<reference evidence="1" key="1">
    <citation type="journal article" date="2020" name="Stud. Mycol.">
        <title>101 Dothideomycetes genomes: a test case for predicting lifestyles and emergence of pathogens.</title>
        <authorList>
            <person name="Haridas S."/>
            <person name="Albert R."/>
            <person name="Binder M."/>
            <person name="Bloem J."/>
            <person name="Labutti K."/>
            <person name="Salamov A."/>
            <person name="Andreopoulos B."/>
            <person name="Baker S."/>
            <person name="Barry K."/>
            <person name="Bills G."/>
            <person name="Bluhm B."/>
            <person name="Cannon C."/>
            <person name="Castanera R."/>
            <person name="Culley D."/>
            <person name="Daum C."/>
            <person name="Ezra D."/>
            <person name="Gonzalez J."/>
            <person name="Henrissat B."/>
            <person name="Kuo A."/>
            <person name="Liang C."/>
            <person name="Lipzen A."/>
            <person name="Lutzoni F."/>
            <person name="Magnuson J."/>
            <person name="Mondo S."/>
            <person name="Nolan M."/>
            <person name="Ohm R."/>
            <person name="Pangilinan J."/>
            <person name="Park H.-J."/>
            <person name="Ramirez L."/>
            <person name="Alfaro M."/>
            <person name="Sun H."/>
            <person name="Tritt A."/>
            <person name="Yoshinaga Y."/>
            <person name="Zwiers L.-H."/>
            <person name="Turgeon B."/>
            <person name="Goodwin S."/>
            <person name="Spatafora J."/>
            <person name="Crous P."/>
            <person name="Grigoriev I."/>
        </authorList>
    </citation>
    <scope>NUCLEOTIDE SEQUENCE</scope>
    <source>
        <strain evidence="1">CBS 675.92</strain>
    </source>
</reference>
<dbReference type="Proteomes" id="UP000800035">
    <property type="component" value="Unassembled WGS sequence"/>
</dbReference>
<protein>
    <submittedName>
        <fullName evidence="1">Uncharacterized protein</fullName>
    </submittedName>
</protein>
<name>A0A6A5UEP1_9PLEO</name>
<organism evidence="1 2">
    <name type="scientific">Byssothecium circinans</name>
    <dbReference type="NCBI Taxonomy" id="147558"/>
    <lineage>
        <taxon>Eukaryota</taxon>
        <taxon>Fungi</taxon>
        <taxon>Dikarya</taxon>
        <taxon>Ascomycota</taxon>
        <taxon>Pezizomycotina</taxon>
        <taxon>Dothideomycetes</taxon>
        <taxon>Pleosporomycetidae</taxon>
        <taxon>Pleosporales</taxon>
        <taxon>Massarineae</taxon>
        <taxon>Massarinaceae</taxon>
        <taxon>Byssothecium</taxon>
    </lineage>
</organism>
<gene>
    <name evidence="1" type="ORF">CC80DRAFT_487610</name>
</gene>
<sequence length="141" mass="16022">MLHALANQAIGFFYEELQWALSNNATHGASTARLMALLTILTLLIPTHSPLVPLVLEALKSFSTCYLPMITDLSFFLDDEWIGYAFLNVENLPFNGIRGHNLEGCIDMLRVIVNKVNRHLKIAHRHPLQIIESVRRRAMWG</sequence>
<dbReference type="AlphaFoldDB" id="A0A6A5UEP1"/>
<evidence type="ECO:0000313" key="1">
    <source>
        <dbReference type="EMBL" id="KAF1963228.1"/>
    </source>
</evidence>
<dbReference type="EMBL" id="ML976978">
    <property type="protein sequence ID" value="KAF1963228.1"/>
    <property type="molecule type" value="Genomic_DNA"/>
</dbReference>
<evidence type="ECO:0000313" key="2">
    <source>
        <dbReference type="Proteomes" id="UP000800035"/>
    </source>
</evidence>